<dbReference type="AlphaFoldDB" id="A0AAD5SK39"/>
<evidence type="ECO:0000313" key="2">
    <source>
        <dbReference type="Proteomes" id="UP001212841"/>
    </source>
</evidence>
<gene>
    <name evidence="1" type="ORF">HK097_011175</name>
</gene>
<evidence type="ECO:0000313" key="1">
    <source>
        <dbReference type="EMBL" id="KAJ3057170.1"/>
    </source>
</evidence>
<protein>
    <submittedName>
        <fullName evidence="1">Uncharacterized protein</fullName>
    </submittedName>
</protein>
<organism evidence="1 2">
    <name type="scientific">Rhizophlyctis rosea</name>
    <dbReference type="NCBI Taxonomy" id="64517"/>
    <lineage>
        <taxon>Eukaryota</taxon>
        <taxon>Fungi</taxon>
        <taxon>Fungi incertae sedis</taxon>
        <taxon>Chytridiomycota</taxon>
        <taxon>Chytridiomycota incertae sedis</taxon>
        <taxon>Chytridiomycetes</taxon>
        <taxon>Rhizophlyctidales</taxon>
        <taxon>Rhizophlyctidaceae</taxon>
        <taxon>Rhizophlyctis</taxon>
    </lineage>
</organism>
<sequence length="380" mass="39964">MSRGRSASDASTSLEVLVDLTAEDNGDTVRAIGGAASPMPIFPHDGAFSDLLTVQSPPEYGRPPFSPLPVARYPSFDSTTSLSYSEGVRSDWTEDAASHTGSFLETPPFTQSFDALGPPSPATGPLSPGMFPSYVADNTLMLNRFLAEMPHSLSLQTPPYEYDQTVVFRNSPMSPPLSDIFPLESPAIPVDGGTPGLSGYPPWSDPAPPPNAPPVPSIAISLYSPAETEQSDLISDFLDNPPPDFSALSESHPNSLGGLQVPDLTGMRSYDSYSDVSSCADASEIIEAMSAVGDSDYLEVGVQHVSSGLEVKSPLAGFDVRLNSVSLEGLDVGHHPTLGVQHQPGLRVPTGIGVHPTLEIHPGTTTLEELAASLQLDAPA</sequence>
<dbReference type="Proteomes" id="UP001212841">
    <property type="component" value="Unassembled WGS sequence"/>
</dbReference>
<reference evidence="1" key="1">
    <citation type="submission" date="2020-05" db="EMBL/GenBank/DDBJ databases">
        <title>Phylogenomic resolution of chytrid fungi.</title>
        <authorList>
            <person name="Stajich J.E."/>
            <person name="Amses K."/>
            <person name="Simmons R."/>
            <person name="Seto K."/>
            <person name="Myers J."/>
            <person name="Bonds A."/>
            <person name="Quandt C.A."/>
            <person name="Barry K."/>
            <person name="Liu P."/>
            <person name="Grigoriev I."/>
            <person name="Longcore J.E."/>
            <person name="James T.Y."/>
        </authorList>
    </citation>
    <scope>NUCLEOTIDE SEQUENCE</scope>
    <source>
        <strain evidence="1">JEL0318</strain>
    </source>
</reference>
<proteinExistence type="predicted"/>
<name>A0AAD5SK39_9FUNG</name>
<accession>A0AAD5SK39</accession>
<comment type="caution">
    <text evidence="1">The sequence shown here is derived from an EMBL/GenBank/DDBJ whole genome shotgun (WGS) entry which is preliminary data.</text>
</comment>
<keyword evidence="2" id="KW-1185">Reference proteome</keyword>
<dbReference type="EMBL" id="JADGJD010000009">
    <property type="protein sequence ID" value="KAJ3057170.1"/>
    <property type="molecule type" value="Genomic_DNA"/>
</dbReference>